<dbReference type="AlphaFoldDB" id="A0A6C0BMN8"/>
<reference evidence="1" key="1">
    <citation type="journal article" date="2020" name="Nature">
        <title>Giant virus diversity and host interactions through global metagenomics.</title>
        <authorList>
            <person name="Schulz F."/>
            <person name="Roux S."/>
            <person name="Paez-Espino D."/>
            <person name="Jungbluth S."/>
            <person name="Walsh D.A."/>
            <person name="Denef V.J."/>
            <person name="McMahon K.D."/>
            <person name="Konstantinidis K.T."/>
            <person name="Eloe-Fadrosh E.A."/>
            <person name="Kyrpides N.C."/>
            <person name="Woyke T."/>
        </authorList>
    </citation>
    <scope>NUCLEOTIDE SEQUENCE</scope>
    <source>
        <strain evidence="1">GVMAG-M-3300017989-17</strain>
    </source>
</reference>
<organism evidence="1">
    <name type="scientific">viral metagenome</name>
    <dbReference type="NCBI Taxonomy" id="1070528"/>
    <lineage>
        <taxon>unclassified sequences</taxon>
        <taxon>metagenomes</taxon>
        <taxon>organismal metagenomes</taxon>
    </lineage>
</organism>
<name>A0A6C0BMN8_9ZZZZ</name>
<protein>
    <submittedName>
        <fullName evidence="1">Uncharacterized protein</fullName>
    </submittedName>
</protein>
<proteinExistence type="predicted"/>
<accession>A0A6C0BMN8</accession>
<sequence>MSEMGHMPAYAPTCYVSSVITGECYSRPTTMEPLARGLVQSANTAYILPGGTCGVNSHNSGIPCGGNTYCSNHFLGVCTPHNALQDPRVDLNFINYGSRQ</sequence>
<evidence type="ECO:0000313" key="1">
    <source>
        <dbReference type="EMBL" id="QHS93300.1"/>
    </source>
</evidence>
<dbReference type="EMBL" id="MN739202">
    <property type="protein sequence ID" value="QHS93300.1"/>
    <property type="molecule type" value="Genomic_DNA"/>
</dbReference>